<feature type="domain" description="SLH" evidence="2">
    <location>
        <begin position="576"/>
        <end position="642"/>
    </location>
</feature>
<evidence type="ECO:0000313" key="4">
    <source>
        <dbReference type="Proteomes" id="UP000824111"/>
    </source>
</evidence>
<proteinExistence type="predicted"/>
<dbReference type="InterPro" id="IPR001119">
    <property type="entry name" value="SLH_dom"/>
</dbReference>
<sequence length="761" mass="80823">MGHVITNGEITSKDGTTLAGVGFREDGTAFMGDLGIYSTATFGEYIVEIPHINKYLQSSTQVLNLYTDAFGSNTKAQTDTINIILKDPDSMLTLGGTTTAVVEDILYLPGGADIPPGKMVLSLNMAGNQWILTLLQTLEIGQTVTIKNEATQDAELWNTAYNGLASEGKRLLKDGQIQSGFEAGAAPRTAVGITGSGSVIFYVLDGRQNGYSYGAKQETIAKRMLELGCVDALNLDGGGSTTIAGVYPGSDAASVINSPSEGTLRRVSNFIFLQGLTEQSGQLGALQLEPYTQNILIGSEVQLGVKAVDTGFYPMEVPAVEYSVDDGKGTISPTGVLKPTSEGEVTVRVQSGDVTGSATYICYDRITSMNVLDKATGSVVEQISAPAGSVIELTAEAYAGVGKLASSPSGFIWEVAEGDFGTVDNGVLTLSEYGGSGVLAVSAGGMAKWISVEATEGAPQQPAETPPPQVIPEEVPEEPVEDYPYSEISVSDNILTVDMYSHNEPLDTAYCAVTVDGTVITGDPQTVAEQVDERHYVVKYPLAEGFMDGYHKVTAAAALTNGNSSFDVWSSDNSGSLVNPYGDTAEHWARDTISYMSEMGVVNGIIEGGRVYFKPDDNMTRAEFAVMMGNYLKTDAADYADVDLGVFADSASIPQWAQDSVKAMYALEIINGSEDGGQLYFNPNNPISRVEMMAIIARILPEGMRHAALGYADKNSIPQWAMASVQILADAGLVNGYEDGTIRPNNKVTRAEAVTMLFHVF</sequence>
<dbReference type="Pfam" id="PF09992">
    <property type="entry name" value="NAGPA"/>
    <property type="match status" value="1"/>
</dbReference>
<feature type="domain" description="SLH" evidence="2">
    <location>
        <begin position="708"/>
        <end position="761"/>
    </location>
</feature>
<organism evidence="3 4">
    <name type="scientific">Candidatus Avimonoglobus intestinipullorum</name>
    <dbReference type="NCBI Taxonomy" id="2840699"/>
    <lineage>
        <taxon>Bacteria</taxon>
        <taxon>Bacillati</taxon>
        <taxon>Bacillota</taxon>
        <taxon>Clostridia</taxon>
        <taxon>Eubacteriales</taxon>
        <taxon>Candidatus Avimonoglobus</taxon>
    </lineage>
</organism>
<name>A0A9D1S7G5_9FIRM</name>
<dbReference type="Proteomes" id="UP000824111">
    <property type="component" value="Unassembled WGS sequence"/>
</dbReference>
<dbReference type="PANTHER" id="PTHR40446">
    <property type="entry name" value="N-ACETYLGLUCOSAMINE-1-PHOSPHODIESTER ALPHA-N-ACETYLGLUCOSAMINIDASE"/>
    <property type="match status" value="1"/>
</dbReference>
<gene>
    <name evidence="3" type="ORF">IAB04_07860</name>
</gene>
<dbReference type="Pfam" id="PF00395">
    <property type="entry name" value="SLH"/>
    <property type="match status" value="3"/>
</dbReference>
<keyword evidence="1" id="KW-0677">Repeat</keyword>
<reference evidence="3" key="1">
    <citation type="submission" date="2020-10" db="EMBL/GenBank/DDBJ databases">
        <authorList>
            <person name="Gilroy R."/>
        </authorList>
    </citation>
    <scope>NUCLEOTIDE SEQUENCE</scope>
    <source>
        <strain evidence="3">ChiSjej4B22-9803</strain>
    </source>
</reference>
<dbReference type="InterPro" id="IPR018711">
    <property type="entry name" value="NAGPA"/>
</dbReference>
<evidence type="ECO:0000313" key="3">
    <source>
        <dbReference type="EMBL" id="HIU49268.1"/>
    </source>
</evidence>
<feature type="domain" description="SLH" evidence="2">
    <location>
        <begin position="644"/>
        <end position="705"/>
    </location>
</feature>
<dbReference type="PROSITE" id="PS51272">
    <property type="entry name" value="SLH"/>
    <property type="match status" value="3"/>
</dbReference>
<dbReference type="PANTHER" id="PTHR40446:SF2">
    <property type="entry name" value="N-ACETYLGLUCOSAMINE-1-PHOSPHODIESTER ALPHA-N-ACETYLGLUCOSAMINIDASE"/>
    <property type="match status" value="1"/>
</dbReference>
<comment type="caution">
    <text evidence="3">The sequence shown here is derived from an EMBL/GenBank/DDBJ whole genome shotgun (WGS) entry which is preliminary data.</text>
</comment>
<protein>
    <submittedName>
        <fullName evidence="3">S-layer homology domain-containing protein</fullName>
    </submittedName>
</protein>
<accession>A0A9D1S7G5</accession>
<reference evidence="3" key="2">
    <citation type="journal article" date="2021" name="PeerJ">
        <title>Extensive microbial diversity within the chicken gut microbiome revealed by metagenomics and culture.</title>
        <authorList>
            <person name="Gilroy R."/>
            <person name="Ravi A."/>
            <person name="Getino M."/>
            <person name="Pursley I."/>
            <person name="Horton D.L."/>
            <person name="Alikhan N.F."/>
            <person name="Baker D."/>
            <person name="Gharbi K."/>
            <person name="Hall N."/>
            <person name="Watson M."/>
            <person name="Adriaenssens E.M."/>
            <person name="Foster-Nyarko E."/>
            <person name="Jarju S."/>
            <person name="Secka A."/>
            <person name="Antonio M."/>
            <person name="Oren A."/>
            <person name="Chaudhuri R.R."/>
            <person name="La Ragione R."/>
            <person name="Hildebrand F."/>
            <person name="Pallen M.J."/>
        </authorList>
    </citation>
    <scope>NUCLEOTIDE SEQUENCE</scope>
    <source>
        <strain evidence="3">ChiSjej4B22-9803</strain>
    </source>
</reference>
<evidence type="ECO:0000256" key="1">
    <source>
        <dbReference type="ARBA" id="ARBA00022737"/>
    </source>
</evidence>
<evidence type="ECO:0000259" key="2">
    <source>
        <dbReference type="PROSITE" id="PS51272"/>
    </source>
</evidence>
<dbReference type="EMBL" id="DVND01000195">
    <property type="protein sequence ID" value="HIU49268.1"/>
    <property type="molecule type" value="Genomic_DNA"/>
</dbReference>
<dbReference type="AlphaFoldDB" id="A0A9D1S7G5"/>